<dbReference type="Proteomes" id="UP000765509">
    <property type="component" value="Unassembled WGS sequence"/>
</dbReference>
<protein>
    <submittedName>
        <fullName evidence="2">Uncharacterized protein</fullName>
    </submittedName>
</protein>
<comment type="caution">
    <text evidence="2">The sequence shown here is derived from an EMBL/GenBank/DDBJ whole genome shotgun (WGS) entry which is preliminary data.</text>
</comment>
<sequence length="77" mass="8534">FEISYEEDEENNDSIDLEAPSEGDDGEEEGFFAPGEYQYKDDEYSLGEESSKEDNESDADVSSVGNAQSCSMEVVED</sequence>
<organism evidence="2 3">
    <name type="scientific">Austropuccinia psidii MF-1</name>
    <dbReference type="NCBI Taxonomy" id="1389203"/>
    <lineage>
        <taxon>Eukaryota</taxon>
        <taxon>Fungi</taxon>
        <taxon>Dikarya</taxon>
        <taxon>Basidiomycota</taxon>
        <taxon>Pucciniomycotina</taxon>
        <taxon>Pucciniomycetes</taxon>
        <taxon>Pucciniales</taxon>
        <taxon>Sphaerophragmiaceae</taxon>
        <taxon>Austropuccinia</taxon>
    </lineage>
</organism>
<proteinExistence type="predicted"/>
<feature type="non-terminal residue" evidence="2">
    <location>
        <position position="1"/>
    </location>
</feature>
<evidence type="ECO:0000256" key="1">
    <source>
        <dbReference type="SAM" id="MobiDB-lite"/>
    </source>
</evidence>
<evidence type="ECO:0000313" key="3">
    <source>
        <dbReference type="Proteomes" id="UP000765509"/>
    </source>
</evidence>
<keyword evidence="3" id="KW-1185">Reference proteome</keyword>
<reference evidence="2" key="1">
    <citation type="submission" date="2021-03" db="EMBL/GenBank/DDBJ databases">
        <title>Draft genome sequence of rust myrtle Austropuccinia psidii MF-1, a brazilian biotype.</title>
        <authorList>
            <person name="Quecine M.C."/>
            <person name="Pachon D.M.R."/>
            <person name="Bonatelli M.L."/>
            <person name="Correr F.H."/>
            <person name="Franceschini L.M."/>
            <person name="Leite T.F."/>
            <person name="Margarido G.R.A."/>
            <person name="Almeida C.A."/>
            <person name="Ferrarezi J.A."/>
            <person name="Labate C.A."/>
        </authorList>
    </citation>
    <scope>NUCLEOTIDE SEQUENCE</scope>
    <source>
        <strain evidence="2">MF-1</strain>
    </source>
</reference>
<feature type="region of interest" description="Disordered" evidence="1">
    <location>
        <begin position="1"/>
        <end position="77"/>
    </location>
</feature>
<dbReference type="EMBL" id="AVOT02131165">
    <property type="protein sequence ID" value="MBW0588607.1"/>
    <property type="molecule type" value="Genomic_DNA"/>
</dbReference>
<dbReference type="AlphaFoldDB" id="A0A9Q3QAC9"/>
<accession>A0A9Q3QAC9</accession>
<feature type="compositionally biased region" description="Acidic residues" evidence="1">
    <location>
        <begin position="1"/>
        <end position="30"/>
    </location>
</feature>
<name>A0A9Q3QAC9_9BASI</name>
<evidence type="ECO:0000313" key="2">
    <source>
        <dbReference type="EMBL" id="MBW0588607.1"/>
    </source>
</evidence>
<feature type="compositionally biased region" description="Basic and acidic residues" evidence="1">
    <location>
        <begin position="38"/>
        <end position="54"/>
    </location>
</feature>
<gene>
    <name evidence="2" type="ORF">O181_128322</name>
</gene>